<dbReference type="SUPFAM" id="SSF63965">
    <property type="entry name" value="Precorrin-8X methylmutase CbiC/CobH"/>
    <property type="match status" value="1"/>
</dbReference>
<comment type="pathway">
    <text evidence="1">Cofactor biosynthesis; adenosylcobalamin biosynthesis.</text>
</comment>
<dbReference type="EMBL" id="CP158367">
    <property type="protein sequence ID" value="XBX74302.1"/>
    <property type="molecule type" value="Genomic_DNA"/>
</dbReference>
<protein>
    <submittedName>
        <fullName evidence="6">Precorrin-8X methylmutase</fullName>
    </submittedName>
</protein>
<dbReference type="RefSeq" id="WP_350343056.1">
    <property type="nucleotide sequence ID" value="NZ_CP158367.1"/>
</dbReference>
<dbReference type="PANTHER" id="PTHR43588:SF1">
    <property type="entry name" value="COBALT-PRECORRIN-8 METHYLMUTASE"/>
    <property type="match status" value="1"/>
</dbReference>
<evidence type="ECO:0000256" key="3">
    <source>
        <dbReference type="ARBA" id="ARBA00022573"/>
    </source>
</evidence>
<dbReference type="InterPro" id="IPR003722">
    <property type="entry name" value="Cbl_synth_CobH/CbiC"/>
</dbReference>
<feature type="domain" description="Cobalamin biosynthesis precorrin-8X methylmutase CobH/CbiC" evidence="5">
    <location>
        <begin position="18"/>
        <end position="211"/>
    </location>
</feature>
<gene>
    <name evidence="6" type="ORF">PRVXT_002333</name>
</gene>
<name>A0AAU7VJZ1_9FIRM</name>
<dbReference type="GO" id="GO:0016993">
    <property type="term" value="F:precorrin-8X methylmutase activity"/>
    <property type="evidence" value="ECO:0007669"/>
    <property type="project" value="InterPro"/>
</dbReference>
<keyword evidence="3" id="KW-0169">Cobalamin biosynthesis</keyword>
<organism evidence="6">
    <name type="scientific">Proteinivorax tanatarense</name>
    <dbReference type="NCBI Taxonomy" id="1260629"/>
    <lineage>
        <taxon>Bacteria</taxon>
        <taxon>Bacillati</taxon>
        <taxon>Bacillota</taxon>
        <taxon>Clostridia</taxon>
        <taxon>Eubacteriales</taxon>
        <taxon>Proteinivoracaceae</taxon>
        <taxon>Proteinivorax</taxon>
    </lineage>
</organism>
<dbReference type="PANTHER" id="PTHR43588">
    <property type="entry name" value="COBALT-PRECORRIN-8 METHYLMUTASE"/>
    <property type="match status" value="1"/>
</dbReference>
<sequence length="223" mass="24693">MKKQKGDEEMFIKDPKGIENESFRIISEEVNMKDLTLFEKLIVTRVIHTTGDTGYKDLVKIHPKAINNAANAMEKGLTIYTDTKMTLSGINSVNFKKLGGQVFNFTHDEDVKQAARERGETRSMVGLEKAFLQNEINFFAIGNAPTALFQLIDLVKKHNKMPSLVVGVPVGFVGAAESKEELIKSNIPYISVRGRKGGSPVAAAIINGLMKIKLGEYDGEIYK</sequence>
<accession>A0AAU7VJZ1</accession>
<evidence type="ECO:0000259" key="5">
    <source>
        <dbReference type="Pfam" id="PF02570"/>
    </source>
</evidence>
<evidence type="ECO:0000313" key="6">
    <source>
        <dbReference type="EMBL" id="XBX74302.1"/>
    </source>
</evidence>
<dbReference type="InterPro" id="IPR036588">
    <property type="entry name" value="CobH/CbiC_sf"/>
</dbReference>
<evidence type="ECO:0000256" key="2">
    <source>
        <dbReference type="ARBA" id="ARBA00009774"/>
    </source>
</evidence>
<reference evidence="6" key="1">
    <citation type="journal article" date="2013" name="Extremophiles">
        <title>Proteinivorax tanatarense gen. nov., sp. nov., an anaerobic, haloalkaliphilic, proteolytic bacterium isolated from a decaying algal bloom, and proposal of Proteinivoraceae fam. nov.</title>
        <authorList>
            <person name="Kevbrin V."/>
            <person name="Boltyanskaya Y."/>
            <person name="Zhilina T."/>
            <person name="Kolganova T."/>
            <person name="Lavrentjeva E."/>
            <person name="Kuznetsov B."/>
        </authorList>
    </citation>
    <scope>NUCLEOTIDE SEQUENCE</scope>
    <source>
        <strain evidence="6">Z-910T</strain>
    </source>
</reference>
<evidence type="ECO:0000256" key="1">
    <source>
        <dbReference type="ARBA" id="ARBA00004953"/>
    </source>
</evidence>
<dbReference type="GO" id="GO:0009236">
    <property type="term" value="P:cobalamin biosynthetic process"/>
    <property type="evidence" value="ECO:0007669"/>
    <property type="project" value="UniProtKB-KW"/>
</dbReference>
<reference evidence="6" key="2">
    <citation type="submission" date="2024-06" db="EMBL/GenBank/DDBJ databases">
        <authorList>
            <person name="Petrova K.O."/>
            <person name="Toshchakov S.V."/>
            <person name="Boltjanskaja Y.V."/>
            <person name="Kevbrin V."/>
        </authorList>
    </citation>
    <scope>NUCLEOTIDE SEQUENCE</scope>
    <source>
        <strain evidence="6">Z-910T</strain>
    </source>
</reference>
<proteinExistence type="inferred from homology"/>
<dbReference type="Pfam" id="PF02570">
    <property type="entry name" value="CbiC"/>
    <property type="match status" value="1"/>
</dbReference>
<dbReference type="AlphaFoldDB" id="A0AAU7VJZ1"/>
<dbReference type="Gene3D" id="3.40.50.10230">
    <property type="entry name" value="Cobalamin biosynthesis CobH/CbiC, precorrin-8X methylmutase"/>
    <property type="match status" value="1"/>
</dbReference>
<keyword evidence="4" id="KW-0413">Isomerase</keyword>
<comment type="similarity">
    <text evidence="2">Belongs to the CobH/CbiC family.</text>
</comment>
<evidence type="ECO:0000256" key="4">
    <source>
        <dbReference type="ARBA" id="ARBA00023235"/>
    </source>
</evidence>